<dbReference type="AlphaFoldDB" id="A0A3N4KAB1"/>
<evidence type="ECO:0000313" key="2">
    <source>
        <dbReference type="EMBL" id="RPB06408.1"/>
    </source>
</evidence>
<keyword evidence="3" id="KW-1185">Reference proteome</keyword>
<keyword evidence="1" id="KW-1133">Transmembrane helix</keyword>
<dbReference type="EMBL" id="ML119373">
    <property type="protein sequence ID" value="RPB06408.1"/>
    <property type="molecule type" value="Genomic_DNA"/>
</dbReference>
<sequence length="133" mass="15006">MIGVIQICIGVFGLFASILGTIQYWKHCGRKTGLDEENTVRPETIQIPDEISSQSNLNDYQPMVKYYKISETREIQGSPPPYTLSIQKPAAAKLKPNLWSLHVLPIHNTLVLIIDLDERRKQSKNKGFQAIGT</sequence>
<evidence type="ECO:0000313" key="3">
    <source>
        <dbReference type="Proteomes" id="UP000277580"/>
    </source>
</evidence>
<reference evidence="2 3" key="1">
    <citation type="journal article" date="2018" name="Nat. Ecol. Evol.">
        <title>Pezizomycetes genomes reveal the molecular basis of ectomycorrhizal truffle lifestyle.</title>
        <authorList>
            <person name="Murat C."/>
            <person name="Payen T."/>
            <person name="Noel B."/>
            <person name="Kuo A."/>
            <person name="Morin E."/>
            <person name="Chen J."/>
            <person name="Kohler A."/>
            <person name="Krizsan K."/>
            <person name="Balestrini R."/>
            <person name="Da Silva C."/>
            <person name="Montanini B."/>
            <person name="Hainaut M."/>
            <person name="Levati E."/>
            <person name="Barry K.W."/>
            <person name="Belfiori B."/>
            <person name="Cichocki N."/>
            <person name="Clum A."/>
            <person name="Dockter R.B."/>
            <person name="Fauchery L."/>
            <person name="Guy J."/>
            <person name="Iotti M."/>
            <person name="Le Tacon F."/>
            <person name="Lindquist E.A."/>
            <person name="Lipzen A."/>
            <person name="Malagnac F."/>
            <person name="Mello A."/>
            <person name="Molinier V."/>
            <person name="Miyauchi S."/>
            <person name="Poulain J."/>
            <person name="Riccioni C."/>
            <person name="Rubini A."/>
            <person name="Sitrit Y."/>
            <person name="Splivallo R."/>
            <person name="Traeger S."/>
            <person name="Wang M."/>
            <person name="Zifcakova L."/>
            <person name="Wipf D."/>
            <person name="Zambonelli A."/>
            <person name="Paolocci F."/>
            <person name="Nowrousian M."/>
            <person name="Ottonello S."/>
            <person name="Baldrian P."/>
            <person name="Spatafora J.W."/>
            <person name="Henrissat B."/>
            <person name="Nagy L.G."/>
            <person name="Aury J.M."/>
            <person name="Wincker P."/>
            <person name="Grigoriev I.V."/>
            <person name="Bonfante P."/>
            <person name="Martin F.M."/>
        </authorList>
    </citation>
    <scope>NUCLEOTIDE SEQUENCE [LARGE SCALE GENOMIC DNA]</scope>
    <source>
        <strain evidence="2 3">CCBAS932</strain>
    </source>
</reference>
<dbReference type="Proteomes" id="UP000277580">
    <property type="component" value="Unassembled WGS sequence"/>
</dbReference>
<proteinExistence type="predicted"/>
<keyword evidence="1" id="KW-0472">Membrane</keyword>
<gene>
    <name evidence="2" type="ORF">P167DRAFT_580585</name>
</gene>
<name>A0A3N4KAB1_9PEZI</name>
<organism evidence="2 3">
    <name type="scientific">Morchella conica CCBAS932</name>
    <dbReference type="NCBI Taxonomy" id="1392247"/>
    <lineage>
        <taxon>Eukaryota</taxon>
        <taxon>Fungi</taxon>
        <taxon>Dikarya</taxon>
        <taxon>Ascomycota</taxon>
        <taxon>Pezizomycotina</taxon>
        <taxon>Pezizomycetes</taxon>
        <taxon>Pezizales</taxon>
        <taxon>Morchellaceae</taxon>
        <taxon>Morchella</taxon>
    </lineage>
</organism>
<dbReference type="InParanoid" id="A0A3N4KAB1"/>
<evidence type="ECO:0000256" key="1">
    <source>
        <dbReference type="SAM" id="Phobius"/>
    </source>
</evidence>
<protein>
    <submittedName>
        <fullName evidence="2">Uncharacterized protein</fullName>
    </submittedName>
</protein>
<feature type="transmembrane region" description="Helical" evidence="1">
    <location>
        <begin position="7"/>
        <end position="25"/>
    </location>
</feature>
<accession>A0A3N4KAB1</accession>
<keyword evidence="1" id="KW-0812">Transmembrane</keyword>